<proteinExistence type="predicted"/>
<dbReference type="Proteomes" id="UP000518904">
    <property type="component" value="Unassembled WGS sequence"/>
</dbReference>
<dbReference type="RefSeq" id="WP_169566990.1">
    <property type="nucleotide sequence ID" value="NZ_JABCLE010001189.1"/>
</dbReference>
<gene>
    <name evidence="1" type="ORF">HKB16_34775</name>
</gene>
<evidence type="ECO:0000313" key="1">
    <source>
        <dbReference type="EMBL" id="NMU88014.1"/>
    </source>
</evidence>
<name>A0A7Y0XH00_VIBPH</name>
<evidence type="ECO:0008006" key="3">
    <source>
        <dbReference type="Google" id="ProtNLM"/>
    </source>
</evidence>
<reference evidence="1 2" key="1">
    <citation type="submission" date="2020-04" db="EMBL/GenBank/DDBJ databases">
        <title>Whole-genome sequencing of Vibrio spp. from China reveals different genetic environments of blaCTX-M-14 among diverse lineages.</title>
        <authorList>
            <person name="Zheng Z."/>
            <person name="Ye L."/>
            <person name="Chen S."/>
        </authorList>
    </citation>
    <scope>NUCLEOTIDE SEQUENCE [LARGE SCALE GENOMIC DNA]</scope>
    <source>
        <strain evidence="1 2">Vb0551</strain>
    </source>
</reference>
<comment type="caution">
    <text evidence="1">The sequence shown here is derived from an EMBL/GenBank/DDBJ whole genome shotgun (WGS) entry which is preliminary data.</text>
</comment>
<sequence>MALVFTAQWFRLGGGVVHPLMRRYTVRNIVIEVSELSSTKDYLFEMQELQADEWIRERLSDDSLDEDSEEYQELAEEYSNYQEHLREEAEWQAELRWLKDNGSSNIHNIFVSELDALRIMFDSNVNNPQKMAFILHTNIVVKMSYAYAVTLLESYLGDTLRALISQDEQFLKNALRKFKVLKSVKLTDVVETDLDVKSLVLRYVSDVLYHNIPNVVEMYEQVLGVKLEIDISKVVKITKLRHDIVHRNGRNVDGSTISVGAQDFTQAISDIKEFTGALQRAINDNQTA</sequence>
<evidence type="ECO:0000313" key="2">
    <source>
        <dbReference type="Proteomes" id="UP000518904"/>
    </source>
</evidence>
<accession>A0A7Y0XH00</accession>
<protein>
    <recommendedName>
        <fullName evidence="3">RiboL-PSP-HEPN domain-containing protein</fullName>
    </recommendedName>
</protein>
<organism evidence="1 2">
    <name type="scientific">Vibrio parahaemolyticus</name>
    <dbReference type="NCBI Taxonomy" id="670"/>
    <lineage>
        <taxon>Bacteria</taxon>
        <taxon>Pseudomonadati</taxon>
        <taxon>Pseudomonadota</taxon>
        <taxon>Gammaproteobacteria</taxon>
        <taxon>Vibrionales</taxon>
        <taxon>Vibrionaceae</taxon>
        <taxon>Vibrio</taxon>
    </lineage>
</organism>
<dbReference type="EMBL" id="JABCLB010002834">
    <property type="protein sequence ID" value="NMU88014.1"/>
    <property type="molecule type" value="Genomic_DNA"/>
</dbReference>
<dbReference type="AlphaFoldDB" id="A0A7Y0XH00"/>